<protein>
    <submittedName>
        <fullName evidence="2">Uncharacterized protein</fullName>
    </submittedName>
</protein>
<feature type="region of interest" description="Disordered" evidence="1">
    <location>
        <begin position="108"/>
        <end position="134"/>
    </location>
</feature>
<name>A0A225WB14_9STRA</name>
<organism evidence="2 3">
    <name type="scientific">Phytophthora megakarya</name>
    <dbReference type="NCBI Taxonomy" id="4795"/>
    <lineage>
        <taxon>Eukaryota</taxon>
        <taxon>Sar</taxon>
        <taxon>Stramenopiles</taxon>
        <taxon>Oomycota</taxon>
        <taxon>Peronosporomycetes</taxon>
        <taxon>Peronosporales</taxon>
        <taxon>Peronosporaceae</taxon>
        <taxon>Phytophthora</taxon>
    </lineage>
</organism>
<feature type="compositionally biased region" description="Acidic residues" evidence="1">
    <location>
        <begin position="146"/>
        <end position="158"/>
    </location>
</feature>
<keyword evidence="3" id="KW-1185">Reference proteome</keyword>
<feature type="region of interest" description="Disordered" evidence="1">
    <location>
        <begin position="139"/>
        <end position="158"/>
    </location>
</feature>
<dbReference type="AlphaFoldDB" id="A0A225WB14"/>
<sequence length="158" mass="17996">MLWTDVREDVQSLLLSGMNFKLAMKWVSDSQGGQPLAPRETICRMLAQIVRAGQLDETPWCRFVSDAFFINAEAILERRHVNREPTDPWHPLGRCFIKFQKRKQYMRDTEALQTDLPGASDDETKDPPYELSQAEFDKAVRAEAAAENDESSEDSSAS</sequence>
<proteinExistence type="predicted"/>
<comment type="caution">
    <text evidence="2">The sequence shown here is derived from an EMBL/GenBank/DDBJ whole genome shotgun (WGS) entry which is preliminary data.</text>
</comment>
<reference evidence="3" key="1">
    <citation type="submission" date="2017-03" db="EMBL/GenBank/DDBJ databases">
        <title>Phytopthora megakarya and P. palmivora, two closely related causual agents of cacao black pod achieved similar genome size and gene model numbers by different mechanisms.</title>
        <authorList>
            <person name="Ali S."/>
            <person name="Shao J."/>
            <person name="Larry D.J."/>
            <person name="Kronmiller B."/>
            <person name="Shen D."/>
            <person name="Strem M.D."/>
            <person name="Melnick R.L."/>
            <person name="Guiltinan M.J."/>
            <person name="Tyler B.M."/>
            <person name="Meinhardt L.W."/>
            <person name="Bailey B.A."/>
        </authorList>
    </citation>
    <scope>NUCLEOTIDE SEQUENCE [LARGE SCALE GENOMIC DNA]</scope>
    <source>
        <strain evidence="3">zdho120</strain>
    </source>
</reference>
<accession>A0A225WB14</accession>
<dbReference type="EMBL" id="NBNE01001435">
    <property type="protein sequence ID" value="OWZ14030.1"/>
    <property type="molecule type" value="Genomic_DNA"/>
</dbReference>
<evidence type="ECO:0000313" key="2">
    <source>
        <dbReference type="EMBL" id="OWZ14030.1"/>
    </source>
</evidence>
<dbReference type="OrthoDB" id="112055at2759"/>
<gene>
    <name evidence="2" type="ORF">PHMEG_00012558</name>
</gene>
<evidence type="ECO:0000256" key="1">
    <source>
        <dbReference type="SAM" id="MobiDB-lite"/>
    </source>
</evidence>
<dbReference type="Proteomes" id="UP000198211">
    <property type="component" value="Unassembled WGS sequence"/>
</dbReference>
<evidence type="ECO:0000313" key="3">
    <source>
        <dbReference type="Proteomes" id="UP000198211"/>
    </source>
</evidence>